<dbReference type="EMBL" id="ML121559">
    <property type="protein sequence ID" value="RPB21516.1"/>
    <property type="molecule type" value="Genomic_DNA"/>
</dbReference>
<proteinExistence type="predicted"/>
<keyword evidence="2" id="KW-1185">Reference proteome</keyword>
<dbReference type="OrthoDB" id="5425288at2759"/>
<organism evidence="1 2">
    <name type="scientific">Terfezia boudieri ATCC MYA-4762</name>
    <dbReference type="NCBI Taxonomy" id="1051890"/>
    <lineage>
        <taxon>Eukaryota</taxon>
        <taxon>Fungi</taxon>
        <taxon>Dikarya</taxon>
        <taxon>Ascomycota</taxon>
        <taxon>Pezizomycotina</taxon>
        <taxon>Pezizomycetes</taxon>
        <taxon>Pezizales</taxon>
        <taxon>Pezizaceae</taxon>
        <taxon>Terfezia</taxon>
    </lineage>
</organism>
<protein>
    <submittedName>
        <fullName evidence="1">Uncharacterized protein</fullName>
    </submittedName>
</protein>
<evidence type="ECO:0000313" key="1">
    <source>
        <dbReference type="EMBL" id="RPB21516.1"/>
    </source>
</evidence>
<dbReference type="AlphaFoldDB" id="A0A3N4LFL3"/>
<reference evidence="1 2" key="1">
    <citation type="journal article" date="2018" name="Nat. Ecol. Evol.">
        <title>Pezizomycetes genomes reveal the molecular basis of ectomycorrhizal truffle lifestyle.</title>
        <authorList>
            <person name="Murat C."/>
            <person name="Payen T."/>
            <person name="Noel B."/>
            <person name="Kuo A."/>
            <person name="Morin E."/>
            <person name="Chen J."/>
            <person name="Kohler A."/>
            <person name="Krizsan K."/>
            <person name="Balestrini R."/>
            <person name="Da Silva C."/>
            <person name="Montanini B."/>
            <person name="Hainaut M."/>
            <person name="Levati E."/>
            <person name="Barry K.W."/>
            <person name="Belfiori B."/>
            <person name="Cichocki N."/>
            <person name="Clum A."/>
            <person name="Dockter R.B."/>
            <person name="Fauchery L."/>
            <person name="Guy J."/>
            <person name="Iotti M."/>
            <person name="Le Tacon F."/>
            <person name="Lindquist E.A."/>
            <person name="Lipzen A."/>
            <person name="Malagnac F."/>
            <person name="Mello A."/>
            <person name="Molinier V."/>
            <person name="Miyauchi S."/>
            <person name="Poulain J."/>
            <person name="Riccioni C."/>
            <person name="Rubini A."/>
            <person name="Sitrit Y."/>
            <person name="Splivallo R."/>
            <person name="Traeger S."/>
            <person name="Wang M."/>
            <person name="Zifcakova L."/>
            <person name="Wipf D."/>
            <person name="Zambonelli A."/>
            <person name="Paolocci F."/>
            <person name="Nowrousian M."/>
            <person name="Ottonello S."/>
            <person name="Baldrian P."/>
            <person name="Spatafora J.W."/>
            <person name="Henrissat B."/>
            <person name="Nagy L.G."/>
            <person name="Aury J.M."/>
            <person name="Wincker P."/>
            <person name="Grigoriev I.V."/>
            <person name="Bonfante P."/>
            <person name="Martin F.M."/>
        </authorList>
    </citation>
    <scope>NUCLEOTIDE SEQUENCE [LARGE SCALE GENOMIC DNA]</scope>
    <source>
        <strain evidence="1 2">ATCC MYA-4762</strain>
    </source>
</reference>
<accession>A0A3N4LFL3</accession>
<dbReference type="InParanoid" id="A0A3N4LFL3"/>
<sequence length="493" mass="55871">MRFDTTPQSGRGKHKYGQYPHHTTNFLLCIRLCSTHTSLFTELIRLKRSVIRLKMPTPANAINNSIDVLGWSHRITGGGGRKNSQKYLNWRSEVETKIRSKGWQWKKDGGTLYDAFVMECVALPEFPVSGASIIRRNLKTEDTKPAHKALNELMLDCFKKVRESQHKRRRALAREELAGEAETIVRGGESDMGRLATNKRHRVEGGRPIVMYILDPGNTSHHDPITKEWDWNLPGIKKLAVLYEASINELHVKISPHLPDGRKVREIIGALANAGPMTGGMPSDVTHIRSDEDLNAFLQLTEAKPIKLLVTLHKRQADGENTPPPEESNVGTYYFDLRRFDGREYYMDELEDSEEEVGKRAGGKRGFPRKDEKFEEGLSEIRRRIRRQQRLLRDYEAKHKAAYPQAIHDRDPGGDLRFYCYGPDDELSGKQIVKFRRVVAAYVADVAVRRAENKAAGGNLTEVEIAEAARAAIKEELDKGVEYAELGLPPTKA</sequence>
<evidence type="ECO:0000313" key="2">
    <source>
        <dbReference type="Proteomes" id="UP000267821"/>
    </source>
</evidence>
<dbReference type="Proteomes" id="UP000267821">
    <property type="component" value="Unassembled WGS sequence"/>
</dbReference>
<name>A0A3N4LFL3_9PEZI</name>
<gene>
    <name evidence="1" type="ORF">L211DRAFT_439627</name>
</gene>